<dbReference type="SUPFAM" id="SSF141091">
    <property type="entry name" value="L21p-like"/>
    <property type="match status" value="1"/>
</dbReference>
<evidence type="ECO:0000256" key="5">
    <source>
        <dbReference type="ARBA" id="ARBA00023274"/>
    </source>
</evidence>
<organism evidence="8 9">
    <name type="scientific">Fenollaria massiliensis</name>
    <dbReference type="NCBI Taxonomy" id="938288"/>
    <lineage>
        <taxon>Bacteria</taxon>
        <taxon>Bacillati</taxon>
        <taxon>Bacillota</taxon>
        <taxon>Clostridia</taxon>
        <taxon>Eubacteriales</taxon>
        <taxon>Fenollaria</taxon>
    </lineage>
</organism>
<comment type="function">
    <text evidence="6 7">This protein binds to 23S rRNA in the presence of protein L20.</text>
</comment>
<dbReference type="NCBIfam" id="TIGR00061">
    <property type="entry name" value="L21"/>
    <property type="match status" value="1"/>
</dbReference>
<dbReference type="Pfam" id="PF00829">
    <property type="entry name" value="Ribosomal_L21p"/>
    <property type="match status" value="1"/>
</dbReference>
<proteinExistence type="inferred from homology"/>
<comment type="subunit">
    <text evidence="6">Part of the 50S ribosomal subunit. Contacts protein L20.</text>
</comment>
<dbReference type="InterPro" id="IPR018258">
    <property type="entry name" value="Ribosomal_bL21_CS"/>
</dbReference>
<dbReference type="KEGG" id="fms:M1R53_03255"/>
<accession>A0A9E7DKR0</accession>
<dbReference type="PROSITE" id="PS01169">
    <property type="entry name" value="RIBOSOMAL_L21"/>
    <property type="match status" value="1"/>
</dbReference>
<protein>
    <recommendedName>
        <fullName evidence="6">Large ribosomal subunit protein bL21</fullName>
    </recommendedName>
</protein>
<dbReference type="InterPro" id="IPR001787">
    <property type="entry name" value="Ribosomal_bL21"/>
</dbReference>
<dbReference type="GO" id="GO:0019843">
    <property type="term" value="F:rRNA binding"/>
    <property type="evidence" value="ECO:0007669"/>
    <property type="project" value="UniProtKB-UniRule"/>
</dbReference>
<evidence type="ECO:0000256" key="3">
    <source>
        <dbReference type="ARBA" id="ARBA00022884"/>
    </source>
</evidence>
<dbReference type="GO" id="GO:1990904">
    <property type="term" value="C:ribonucleoprotein complex"/>
    <property type="evidence" value="ECO:0007669"/>
    <property type="project" value="UniProtKB-KW"/>
</dbReference>
<dbReference type="AlphaFoldDB" id="A0A9E7DKR0"/>
<dbReference type="PANTHER" id="PTHR21349:SF0">
    <property type="entry name" value="LARGE RIBOSOMAL SUBUNIT PROTEIN BL21M"/>
    <property type="match status" value="1"/>
</dbReference>
<keyword evidence="5 6" id="KW-0687">Ribonucleoprotein</keyword>
<keyword evidence="4 6" id="KW-0689">Ribosomal protein</keyword>
<evidence type="ECO:0000313" key="9">
    <source>
        <dbReference type="Proteomes" id="UP000831151"/>
    </source>
</evidence>
<keyword evidence="3 6" id="KW-0694">RNA-binding</keyword>
<dbReference type="PANTHER" id="PTHR21349">
    <property type="entry name" value="50S RIBOSOMAL PROTEIN L21"/>
    <property type="match status" value="1"/>
</dbReference>
<keyword evidence="2 6" id="KW-0699">rRNA-binding</keyword>
<evidence type="ECO:0000256" key="7">
    <source>
        <dbReference type="RuleBase" id="RU000562"/>
    </source>
</evidence>
<gene>
    <name evidence="6 8" type="primary">rplU</name>
    <name evidence="8" type="ORF">M1R53_03255</name>
</gene>
<evidence type="ECO:0000256" key="4">
    <source>
        <dbReference type="ARBA" id="ARBA00022980"/>
    </source>
</evidence>
<dbReference type="GO" id="GO:0003735">
    <property type="term" value="F:structural constituent of ribosome"/>
    <property type="evidence" value="ECO:0007669"/>
    <property type="project" value="InterPro"/>
</dbReference>
<dbReference type="GO" id="GO:0006412">
    <property type="term" value="P:translation"/>
    <property type="evidence" value="ECO:0007669"/>
    <property type="project" value="UniProtKB-UniRule"/>
</dbReference>
<reference evidence="8" key="1">
    <citation type="submission" date="2022-04" db="EMBL/GenBank/DDBJ databases">
        <title>Complete genome sequences of Ezakiella coagulans and Fenollaria massiliensis.</title>
        <authorList>
            <person name="France M.T."/>
            <person name="Clifford J."/>
            <person name="Narina S."/>
            <person name="Rutt L."/>
            <person name="Ravel J."/>
        </authorList>
    </citation>
    <scope>NUCLEOTIDE SEQUENCE</scope>
    <source>
        <strain evidence="8">C0061C2</strain>
    </source>
</reference>
<sequence length="103" mass="11738">MYAIVETGGKQYMVKENDVIHVEKLEANEGDEISLENVLFVSNDGDNKVGKPYVEGAKVTCKVLKQGKSKKIIVFKYKPKKNERKKKGHRQPFTRLEVTKIEA</sequence>
<evidence type="ECO:0000256" key="1">
    <source>
        <dbReference type="ARBA" id="ARBA00008563"/>
    </source>
</evidence>
<dbReference type="Proteomes" id="UP000831151">
    <property type="component" value="Chromosome"/>
</dbReference>
<name>A0A9E7DKR0_9FIRM</name>
<dbReference type="GO" id="GO:0005737">
    <property type="term" value="C:cytoplasm"/>
    <property type="evidence" value="ECO:0007669"/>
    <property type="project" value="UniProtKB-ARBA"/>
</dbReference>
<evidence type="ECO:0000313" key="8">
    <source>
        <dbReference type="EMBL" id="UQK59676.1"/>
    </source>
</evidence>
<dbReference type="GO" id="GO:0005840">
    <property type="term" value="C:ribosome"/>
    <property type="evidence" value="ECO:0007669"/>
    <property type="project" value="UniProtKB-KW"/>
</dbReference>
<dbReference type="InterPro" id="IPR036164">
    <property type="entry name" value="bL21-like_sf"/>
</dbReference>
<dbReference type="EMBL" id="CP096649">
    <property type="protein sequence ID" value="UQK59676.1"/>
    <property type="molecule type" value="Genomic_DNA"/>
</dbReference>
<dbReference type="InterPro" id="IPR028909">
    <property type="entry name" value="bL21-like"/>
</dbReference>
<keyword evidence="9" id="KW-1185">Reference proteome</keyword>
<evidence type="ECO:0000256" key="6">
    <source>
        <dbReference type="HAMAP-Rule" id="MF_01363"/>
    </source>
</evidence>
<comment type="similarity">
    <text evidence="1 6 7">Belongs to the bacterial ribosomal protein bL21 family.</text>
</comment>
<dbReference type="HAMAP" id="MF_01363">
    <property type="entry name" value="Ribosomal_bL21"/>
    <property type="match status" value="1"/>
</dbReference>
<dbReference type="RefSeq" id="WP_019214706.1">
    <property type="nucleotide sequence ID" value="NZ_CP096649.1"/>
</dbReference>
<evidence type="ECO:0000256" key="2">
    <source>
        <dbReference type="ARBA" id="ARBA00022730"/>
    </source>
</evidence>